<keyword evidence="5" id="KW-1185">Reference proteome</keyword>
<dbReference type="SUPFAM" id="SSF55486">
    <property type="entry name" value="Metalloproteases ('zincins'), catalytic domain"/>
    <property type="match status" value="1"/>
</dbReference>
<organism evidence="5 6">
    <name type="scientific">Steinernema glaseri</name>
    <dbReference type="NCBI Taxonomy" id="37863"/>
    <lineage>
        <taxon>Eukaryota</taxon>
        <taxon>Metazoa</taxon>
        <taxon>Ecdysozoa</taxon>
        <taxon>Nematoda</taxon>
        <taxon>Chromadorea</taxon>
        <taxon>Rhabditida</taxon>
        <taxon>Tylenchina</taxon>
        <taxon>Panagrolaimomorpha</taxon>
        <taxon>Strongyloidoidea</taxon>
        <taxon>Steinernematidae</taxon>
        <taxon>Steinernema</taxon>
    </lineage>
</organism>
<dbReference type="Proteomes" id="UP000095287">
    <property type="component" value="Unplaced"/>
</dbReference>
<proteinExistence type="inferred from homology"/>
<dbReference type="GO" id="GO:0005886">
    <property type="term" value="C:plasma membrane"/>
    <property type="evidence" value="ECO:0007669"/>
    <property type="project" value="TreeGrafter"/>
</dbReference>
<dbReference type="InterPro" id="IPR024079">
    <property type="entry name" value="MetalloPept_cat_dom_sf"/>
</dbReference>
<name>A0A1I7Y339_9BILA</name>
<evidence type="ECO:0000313" key="5">
    <source>
        <dbReference type="Proteomes" id="UP000095287"/>
    </source>
</evidence>
<feature type="domain" description="Peptidase M13 C-terminal" evidence="4">
    <location>
        <begin position="419"/>
        <end position="597"/>
    </location>
</feature>
<evidence type="ECO:0000256" key="2">
    <source>
        <dbReference type="SAM" id="MobiDB-lite"/>
    </source>
</evidence>
<dbReference type="PANTHER" id="PTHR11733">
    <property type="entry name" value="ZINC METALLOPROTEASE FAMILY M13 NEPRILYSIN-RELATED"/>
    <property type="match status" value="1"/>
</dbReference>
<protein>
    <submittedName>
        <fullName evidence="6">Peptidase_M13 domain-containing protein</fullName>
    </submittedName>
</protein>
<evidence type="ECO:0000256" key="1">
    <source>
        <dbReference type="ARBA" id="ARBA00007357"/>
    </source>
</evidence>
<comment type="similarity">
    <text evidence="1">Belongs to the peptidase M13 family.</text>
</comment>
<dbReference type="GO" id="GO:0004222">
    <property type="term" value="F:metalloendopeptidase activity"/>
    <property type="evidence" value="ECO:0007669"/>
    <property type="project" value="InterPro"/>
</dbReference>
<dbReference type="Gene3D" id="3.40.390.10">
    <property type="entry name" value="Collagenase (Catalytic Domain)"/>
    <property type="match status" value="1"/>
</dbReference>
<sequence>MLRTVISVLFVLLLAVRCITIPESLADLFNHPASPCDDLFRHVCVDKSGEARIDSFDYLLHDIVKVLHGSRTHAFTRILNAIVRDFHHSFDHKKYCHLKDLDVDESYFRNISMDFEIGRTFGRMIAFGRFDPDSSGDAEHVRVFRTAKGDITKYYVLGKKDAHPFTVQSLELITNEFVKGIFSGYFGEFPALGFGEYGRREVFVYNDLKAEDFQQAILSPRDWYRTEQFARVAMYINEDGLRSEYSRYNSILRGYKFAGYGNVLFAHTLYSHQSELNPSVADEFEVLQRGIKDAIRDRITNATWMSPSDRQNLVQMLQQRNVVIGVDWKHRDLPLLREMLDFYEKEFDKVSPDDECELEMLSRAHGLARHKLLHSSKGSIMRASEQLQYEDSMVDHDIYYSATEIHVPPGFLHIFNKFNMSDGFKYGYVGWKIAQELFRSFGPGEDRWYLEDVMATEKFKNESQCYREFYKERQFCVNEFLCPMREIKYRGGVADVEATRVVFSLLQRTLEARNHRDTVESVEGASEGAVALHSSYTEEQWFFLGQQLLLCDGRSMYDQVRYFDEDDEHPRPQIRLNAVAQQMKGFTKAFGCQRIQRNFVTDKQCALYAPEEPWTGGGDRDEEQATTNAAETNSVTSEAPTTSESATQRASWVIHEIVCIF</sequence>
<dbReference type="AlphaFoldDB" id="A0A1I7Y339"/>
<evidence type="ECO:0000313" key="6">
    <source>
        <dbReference type="WBParaSite" id="L893_g11973.t1"/>
    </source>
</evidence>
<dbReference type="PROSITE" id="PS51885">
    <property type="entry name" value="NEPRILYSIN"/>
    <property type="match status" value="1"/>
</dbReference>
<accession>A0A1I7Y339</accession>
<dbReference type="Pfam" id="PF01431">
    <property type="entry name" value="Peptidase_M13"/>
    <property type="match status" value="1"/>
</dbReference>
<evidence type="ECO:0000259" key="4">
    <source>
        <dbReference type="Pfam" id="PF01431"/>
    </source>
</evidence>
<feature type="signal peptide" evidence="3">
    <location>
        <begin position="1"/>
        <end position="26"/>
    </location>
</feature>
<dbReference type="InterPro" id="IPR000718">
    <property type="entry name" value="Peptidase_M13"/>
</dbReference>
<keyword evidence="3" id="KW-0732">Signal</keyword>
<dbReference type="GO" id="GO:0016485">
    <property type="term" value="P:protein processing"/>
    <property type="evidence" value="ECO:0007669"/>
    <property type="project" value="TreeGrafter"/>
</dbReference>
<feature type="chain" id="PRO_5009311686" evidence="3">
    <location>
        <begin position="27"/>
        <end position="661"/>
    </location>
</feature>
<dbReference type="WBParaSite" id="L893_g11973.t1">
    <property type="protein sequence ID" value="L893_g11973.t1"/>
    <property type="gene ID" value="L893_g11973"/>
</dbReference>
<feature type="region of interest" description="Disordered" evidence="2">
    <location>
        <begin position="610"/>
        <end position="647"/>
    </location>
</feature>
<feature type="compositionally biased region" description="Low complexity" evidence="2">
    <location>
        <begin position="634"/>
        <end position="647"/>
    </location>
</feature>
<reference evidence="6" key="1">
    <citation type="submission" date="2016-11" db="UniProtKB">
        <authorList>
            <consortium name="WormBaseParasite"/>
        </authorList>
    </citation>
    <scope>IDENTIFICATION</scope>
</reference>
<dbReference type="PANTHER" id="PTHR11733:SF167">
    <property type="entry name" value="FI17812P1-RELATED"/>
    <property type="match status" value="1"/>
</dbReference>
<dbReference type="InterPro" id="IPR018497">
    <property type="entry name" value="Peptidase_M13_C"/>
</dbReference>
<evidence type="ECO:0000256" key="3">
    <source>
        <dbReference type="SAM" id="SignalP"/>
    </source>
</evidence>